<dbReference type="Proteomes" id="UP000543556">
    <property type="component" value="Unassembled WGS sequence"/>
</dbReference>
<name>A0A7Y7M0B9_9MICC</name>
<sequence length="337" mass="35759">MTGSLIILQPGHSVVTDLGRTRGPAYGLPVNGALDQYSAKAANILAGNEDNDPLLELTALDFRMRATTDVLIAVAGAPLDLTVGGRRCPEWEPVSVRAGEVVAVRGIRTGLRAYIAVHGSFTVPSLLGSCAPDTVVGFGLKLVEGFRLETRKTTAPVIQPYFGLPLFRLGLTRPVFTADPVIDVTEGPDVAEFGDTADLLFTTKYTVSPRSNHIGLRLGGALPERQLTAEVLSRGVPVGAIEVPSREELLVLHRGRGVTAGYPVLAVVTSHSLDILAQARPGHTITFRKTTVAEATAMHRASCLELGRLRNTIKTVFGLLGIGAGQRWYELSPASGA</sequence>
<dbReference type="InterPro" id="IPR029000">
    <property type="entry name" value="Cyclophilin-like_dom_sf"/>
</dbReference>
<dbReference type="RefSeq" id="WP_176636596.1">
    <property type="nucleotide sequence ID" value="NZ_JAAMFM010000044.1"/>
</dbReference>
<comment type="caution">
    <text evidence="5">The sequence shown here is derived from an EMBL/GenBank/DDBJ whole genome shotgun (WGS) entry which is preliminary data.</text>
</comment>
<evidence type="ECO:0000256" key="1">
    <source>
        <dbReference type="ARBA" id="ARBA00022741"/>
    </source>
</evidence>
<dbReference type="InterPro" id="IPR003778">
    <property type="entry name" value="CT_A_B"/>
</dbReference>
<organism evidence="5 6">
    <name type="scientific">Arthrobacter wenxiniae</name>
    <dbReference type="NCBI Taxonomy" id="2713570"/>
    <lineage>
        <taxon>Bacteria</taxon>
        <taxon>Bacillati</taxon>
        <taxon>Actinomycetota</taxon>
        <taxon>Actinomycetes</taxon>
        <taxon>Micrococcales</taxon>
        <taxon>Micrococcaceae</taxon>
        <taxon>Arthrobacter</taxon>
    </lineage>
</organism>
<dbReference type="PANTHER" id="PTHR43309">
    <property type="entry name" value="5-OXOPROLINASE SUBUNIT C"/>
    <property type="match status" value="1"/>
</dbReference>
<evidence type="ECO:0000256" key="3">
    <source>
        <dbReference type="ARBA" id="ARBA00022840"/>
    </source>
</evidence>
<evidence type="ECO:0000256" key="2">
    <source>
        <dbReference type="ARBA" id="ARBA00022801"/>
    </source>
</evidence>
<dbReference type="PANTHER" id="PTHR43309:SF3">
    <property type="entry name" value="5-OXOPROLINASE SUBUNIT C"/>
    <property type="match status" value="1"/>
</dbReference>
<accession>A0A7Y7M0B9</accession>
<dbReference type="GO" id="GO:0005524">
    <property type="term" value="F:ATP binding"/>
    <property type="evidence" value="ECO:0007669"/>
    <property type="project" value="UniProtKB-KW"/>
</dbReference>
<dbReference type="GO" id="GO:0016787">
    <property type="term" value="F:hydrolase activity"/>
    <property type="evidence" value="ECO:0007669"/>
    <property type="project" value="UniProtKB-KW"/>
</dbReference>
<reference evidence="5 6" key="1">
    <citation type="submission" date="2020-02" db="EMBL/GenBank/DDBJ databases">
        <title>Genome sequence of strain AETb3-4.</title>
        <authorList>
            <person name="Gao J."/>
            <person name="Zhang X."/>
        </authorList>
    </citation>
    <scope>NUCLEOTIDE SEQUENCE [LARGE SCALE GENOMIC DNA]</scope>
    <source>
        <strain evidence="5 6">AETb3-4</strain>
    </source>
</reference>
<keyword evidence="5" id="KW-0808">Transferase</keyword>
<dbReference type="GO" id="GO:0016740">
    <property type="term" value="F:transferase activity"/>
    <property type="evidence" value="ECO:0007669"/>
    <property type="project" value="UniProtKB-KW"/>
</dbReference>
<proteinExistence type="predicted"/>
<keyword evidence="3" id="KW-0067">ATP-binding</keyword>
<dbReference type="InterPro" id="IPR052708">
    <property type="entry name" value="PxpC"/>
</dbReference>
<protein>
    <submittedName>
        <fullName evidence="5">Biotin-dependent carboxyltransferase family protein</fullName>
    </submittedName>
</protein>
<keyword evidence="1" id="KW-0547">Nucleotide-binding</keyword>
<evidence type="ECO:0000313" key="6">
    <source>
        <dbReference type="Proteomes" id="UP000543556"/>
    </source>
</evidence>
<dbReference type="AlphaFoldDB" id="A0A7Y7M0B9"/>
<evidence type="ECO:0000259" key="4">
    <source>
        <dbReference type="SMART" id="SM00797"/>
    </source>
</evidence>
<dbReference type="EMBL" id="JAAMFM010000044">
    <property type="protein sequence ID" value="NVM96892.1"/>
    <property type="molecule type" value="Genomic_DNA"/>
</dbReference>
<feature type="domain" description="Carboxyltransferase" evidence="4">
    <location>
        <begin position="25"/>
        <end position="305"/>
    </location>
</feature>
<keyword evidence="2" id="KW-0378">Hydrolase</keyword>
<dbReference type="Pfam" id="PF02626">
    <property type="entry name" value="CT_A_B"/>
    <property type="match status" value="1"/>
</dbReference>
<dbReference type="SMART" id="SM00797">
    <property type="entry name" value="AHS2"/>
    <property type="match status" value="1"/>
</dbReference>
<dbReference type="Gene3D" id="2.40.100.10">
    <property type="entry name" value="Cyclophilin-like"/>
    <property type="match status" value="1"/>
</dbReference>
<dbReference type="SUPFAM" id="SSF50891">
    <property type="entry name" value="Cyclophilin-like"/>
    <property type="match status" value="1"/>
</dbReference>
<evidence type="ECO:0000313" key="5">
    <source>
        <dbReference type="EMBL" id="NVM96892.1"/>
    </source>
</evidence>
<keyword evidence="6" id="KW-1185">Reference proteome</keyword>
<gene>
    <name evidence="5" type="ORF">G6034_18660</name>
</gene>